<name>A0ABN7WEW0_GIGMA</name>
<proteinExistence type="predicted"/>
<evidence type="ECO:0000313" key="2">
    <source>
        <dbReference type="Proteomes" id="UP000789901"/>
    </source>
</evidence>
<accession>A0ABN7WEW0</accession>
<sequence length="50" mass="5768">SMILPIERSCRNRISDISASDPTEFNLACRLEIRLIIILLARFLKLPILE</sequence>
<evidence type="ECO:0000313" key="1">
    <source>
        <dbReference type="EMBL" id="CAG8828676.1"/>
    </source>
</evidence>
<protein>
    <submittedName>
        <fullName evidence="1">26019_t:CDS:1</fullName>
    </submittedName>
</protein>
<dbReference type="EMBL" id="CAJVQB010040660">
    <property type="protein sequence ID" value="CAG8828676.1"/>
    <property type="molecule type" value="Genomic_DNA"/>
</dbReference>
<reference evidence="1 2" key="1">
    <citation type="submission" date="2021-06" db="EMBL/GenBank/DDBJ databases">
        <authorList>
            <person name="Kallberg Y."/>
            <person name="Tangrot J."/>
            <person name="Rosling A."/>
        </authorList>
    </citation>
    <scope>NUCLEOTIDE SEQUENCE [LARGE SCALE GENOMIC DNA]</scope>
    <source>
        <strain evidence="1 2">120-4 pot B 10/14</strain>
    </source>
</reference>
<dbReference type="Proteomes" id="UP000789901">
    <property type="component" value="Unassembled WGS sequence"/>
</dbReference>
<feature type="non-terminal residue" evidence="1">
    <location>
        <position position="1"/>
    </location>
</feature>
<gene>
    <name evidence="1" type="ORF">GMARGA_LOCUS29775</name>
</gene>
<keyword evidence="2" id="KW-1185">Reference proteome</keyword>
<organism evidence="1 2">
    <name type="scientific">Gigaspora margarita</name>
    <dbReference type="NCBI Taxonomy" id="4874"/>
    <lineage>
        <taxon>Eukaryota</taxon>
        <taxon>Fungi</taxon>
        <taxon>Fungi incertae sedis</taxon>
        <taxon>Mucoromycota</taxon>
        <taxon>Glomeromycotina</taxon>
        <taxon>Glomeromycetes</taxon>
        <taxon>Diversisporales</taxon>
        <taxon>Gigasporaceae</taxon>
        <taxon>Gigaspora</taxon>
    </lineage>
</organism>
<comment type="caution">
    <text evidence="1">The sequence shown here is derived from an EMBL/GenBank/DDBJ whole genome shotgun (WGS) entry which is preliminary data.</text>
</comment>